<dbReference type="VEuPathDB" id="FungiDB:PC110_g7625"/>
<evidence type="ECO:0000256" key="1">
    <source>
        <dbReference type="SAM" id="MobiDB-lite"/>
    </source>
</evidence>
<protein>
    <submittedName>
        <fullName evidence="2">Uncharacterized protein</fullName>
    </submittedName>
</protein>
<organism evidence="2 3">
    <name type="scientific">Phytophthora cactorum</name>
    <dbReference type="NCBI Taxonomy" id="29920"/>
    <lineage>
        <taxon>Eukaryota</taxon>
        <taxon>Sar</taxon>
        <taxon>Stramenopiles</taxon>
        <taxon>Oomycota</taxon>
        <taxon>Peronosporomycetes</taxon>
        <taxon>Peronosporales</taxon>
        <taxon>Peronosporaceae</taxon>
        <taxon>Phytophthora</taxon>
    </lineage>
</organism>
<reference evidence="2" key="1">
    <citation type="submission" date="2018-10" db="EMBL/GenBank/DDBJ databases">
        <title>Effector identification in a new, highly contiguous assembly of the strawberry crown rot pathogen Phytophthora cactorum.</title>
        <authorList>
            <person name="Armitage A.D."/>
            <person name="Nellist C.F."/>
            <person name="Bates H."/>
            <person name="Vickerstaff R.J."/>
            <person name="Harrison R.J."/>
        </authorList>
    </citation>
    <scope>NUCLEOTIDE SEQUENCE</scope>
    <source>
        <strain evidence="2">4040</strain>
    </source>
</reference>
<name>A0A8T1C0L7_9STRA</name>
<proteinExistence type="predicted"/>
<dbReference type="AlphaFoldDB" id="A0A8T1C0L7"/>
<feature type="compositionally biased region" description="Basic and acidic residues" evidence="1">
    <location>
        <begin position="68"/>
        <end position="77"/>
    </location>
</feature>
<dbReference type="Proteomes" id="UP000736787">
    <property type="component" value="Unassembled WGS sequence"/>
</dbReference>
<gene>
    <name evidence="2" type="ORF">PC117_g18827</name>
</gene>
<accession>A0A8T1C0L7</accession>
<sequence>MNSPENRSSARTNRVAVRLVVGGQGANSHLFYEASDAVCAEKTVKRVQAQRREHTQQTEAERLRTAQEQLAERRSVADEAVQEMEQRRRQQPSNHVARNGNQEAESVEYIEADDGLPTAMVTVAGNRRHIKLESCTRFTVAGTEWMQYGDKIKCRAPVDYVEGIGGLLLDVIGVWRFEMRSTLDEILTADACVIVGCTDEFLLGIDFMQKK</sequence>
<dbReference type="EMBL" id="RCMK01000780">
    <property type="protein sequence ID" value="KAG2912639.1"/>
    <property type="molecule type" value="Genomic_DNA"/>
</dbReference>
<feature type="region of interest" description="Disordered" evidence="1">
    <location>
        <begin position="68"/>
        <end position="104"/>
    </location>
</feature>
<feature type="compositionally biased region" description="Polar residues" evidence="1">
    <location>
        <begin position="91"/>
        <end position="104"/>
    </location>
</feature>
<comment type="caution">
    <text evidence="2">The sequence shown here is derived from an EMBL/GenBank/DDBJ whole genome shotgun (WGS) entry which is preliminary data.</text>
</comment>
<evidence type="ECO:0000313" key="2">
    <source>
        <dbReference type="EMBL" id="KAG2912639.1"/>
    </source>
</evidence>
<evidence type="ECO:0000313" key="3">
    <source>
        <dbReference type="Proteomes" id="UP000736787"/>
    </source>
</evidence>